<feature type="compositionally biased region" description="Polar residues" evidence="1">
    <location>
        <begin position="328"/>
        <end position="340"/>
    </location>
</feature>
<dbReference type="SUPFAM" id="SSF81296">
    <property type="entry name" value="E set domains"/>
    <property type="match status" value="1"/>
</dbReference>
<dbReference type="GeneID" id="87957454"/>
<reference evidence="2 3" key="1">
    <citation type="submission" date="2024-01" db="EMBL/GenBank/DDBJ databases">
        <title>Comparative genomics of Cryptococcus and Kwoniella reveals pathogenesis evolution and contrasting modes of karyotype evolution via chromosome fusion or intercentromeric recombination.</title>
        <authorList>
            <person name="Coelho M.A."/>
            <person name="David-Palma M."/>
            <person name="Shea T."/>
            <person name="Bowers K."/>
            <person name="McGinley-Smith S."/>
            <person name="Mohammad A.W."/>
            <person name="Gnirke A."/>
            <person name="Yurkov A.M."/>
            <person name="Nowrousian M."/>
            <person name="Sun S."/>
            <person name="Cuomo C.A."/>
            <person name="Heitman J."/>
        </authorList>
    </citation>
    <scope>NUCLEOTIDE SEQUENCE [LARGE SCALE GENOMIC DNA]</scope>
    <source>
        <strain evidence="2">CBS 11374</strain>
    </source>
</reference>
<proteinExistence type="predicted"/>
<dbReference type="RefSeq" id="XP_062793087.1">
    <property type="nucleotide sequence ID" value="XM_062937036.1"/>
</dbReference>
<protein>
    <recommendedName>
        <fullName evidence="4">Arrestin C-terminal-like domain-containing protein</fullName>
    </recommendedName>
</protein>
<evidence type="ECO:0000256" key="1">
    <source>
        <dbReference type="SAM" id="MobiDB-lite"/>
    </source>
</evidence>
<sequence>MSFTGRGPSPSPYNPTTSSPSPFNPTSSSSSSPRGRPSSPRGRTSSPRPPPSYARSSLDRSPSLNPLGFDERPRVPPPIYLRSSSPGSNGKGSLKIHVPAWGVSLVRPSRILQLPPLEDGSIAREPPGEDTVLSGSLEVNMKERKKVKAISVGVQSVCRLHMGVGRTWEEDGIFERGVEILGSSNGNGNDTGEEGIWLEKGTQSFSFTIILPATLATTDHHNFGRVSYILTARVEGITSSSSFSSIFKASPSPSLDPSIPNVGDFERVIARSDRLASASASQMSSPSGGISGKHGASKDDLLGTQGSSLEDTLEGSAISIGGEGSPSVQGLYTRRQSNDQGPNSLPGPIPPLSLSPGQMQRPSQRKSSFSSTTDPTATTTTGSNSNANWMKGDLCASRALIVHANPSRSGGPTQLDIRKEGFVDGLGTWRFSANADVFSISAVMLISINIPAPSPTVTIFLVRVVLSQSYTIISPRTPNNTPHMPEAPKQQVIYQVGRPHRPGERYPARNVESLWRGKEVPGNGKKNVSPEISGYEGWKIRAVARLPGHDNIRPTTNHGTITPIRVKHELTLQVFYSLDGRCVRDDPIEGPGELRMMSVRMPIAVPSCCLTVSALVLPTYDSSDQAISPGDIDCILSCPDEAKQCMCGSTFAELGAAAMRRMQNVEQDELEERVRERANEGGNKEDEARRDSMSGNRAGPSGSQ</sequence>
<dbReference type="Gene3D" id="2.60.40.640">
    <property type="match status" value="1"/>
</dbReference>
<evidence type="ECO:0000313" key="3">
    <source>
        <dbReference type="Proteomes" id="UP001329825"/>
    </source>
</evidence>
<evidence type="ECO:0008006" key="4">
    <source>
        <dbReference type="Google" id="ProtNLM"/>
    </source>
</evidence>
<dbReference type="EMBL" id="CP141887">
    <property type="protein sequence ID" value="WRT68347.1"/>
    <property type="molecule type" value="Genomic_DNA"/>
</dbReference>
<dbReference type="InterPro" id="IPR014756">
    <property type="entry name" value="Ig_E-set"/>
</dbReference>
<feature type="compositionally biased region" description="Low complexity" evidence="1">
    <location>
        <begin position="276"/>
        <end position="288"/>
    </location>
</feature>
<accession>A0ABZ1D2U9</accession>
<feature type="compositionally biased region" description="Basic and acidic residues" evidence="1">
    <location>
        <begin position="672"/>
        <end position="692"/>
    </location>
</feature>
<feature type="region of interest" description="Disordered" evidence="1">
    <location>
        <begin position="276"/>
        <end position="388"/>
    </location>
</feature>
<feature type="compositionally biased region" description="Low complexity" evidence="1">
    <location>
        <begin position="367"/>
        <end position="385"/>
    </location>
</feature>
<evidence type="ECO:0000313" key="2">
    <source>
        <dbReference type="EMBL" id="WRT68347.1"/>
    </source>
</evidence>
<feature type="compositionally biased region" description="Low complexity" evidence="1">
    <location>
        <begin position="14"/>
        <end position="46"/>
    </location>
</feature>
<name>A0ABZ1D2U9_9TREE</name>
<feature type="region of interest" description="Disordered" evidence="1">
    <location>
        <begin position="667"/>
        <end position="704"/>
    </location>
</feature>
<gene>
    <name evidence="2" type="ORF">IL334_005323</name>
</gene>
<feature type="region of interest" description="Disordered" evidence="1">
    <location>
        <begin position="1"/>
        <end position="93"/>
    </location>
</feature>
<dbReference type="InterPro" id="IPR014752">
    <property type="entry name" value="Arrestin-like_C"/>
</dbReference>
<keyword evidence="3" id="KW-1185">Reference proteome</keyword>
<organism evidence="2 3">
    <name type="scientific">Kwoniella shivajii</name>
    <dbReference type="NCBI Taxonomy" id="564305"/>
    <lineage>
        <taxon>Eukaryota</taxon>
        <taxon>Fungi</taxon>
        <taxon>Dikarya</taxon>
        <taxon>Basidiomycota</taxon>
        <taxon>Agaricomycotina</taxon>
        <taxon>Tremellomycetes</taxon>
        <taxon>Tremellales</taxon>
        <taxon>Cryptococcaceae</taxon>
        <taxon>Kwoniella</taxon>
    </lineage>
</organism>
<dbReference type="Proteomes" id="UP001329825">
    <property type="component" value="Chromosome 7"/>
</dbReference>